<dbReference type="SUPFAM" id="SSF103481">
    <property type="entry name" value="Multidrug resistance efflux transporter EmrE"/>
    <property type="match status" value="1"/>
</dbReference>
<dbReference type="Proteomes" id="UP000076128">
    <property type="component" value="Chromosome"/>
</dbReference>
<feature type="transmembrane region" description="Helical" evidence="6">
    <location>
        <begin position="149"/>
        <end position="169"/>
    </location>
</feature>
<evidence type="ECO:0000259" key="7">
    <source>
        <dbReference type="Pfam" id="PF00892"/>
    </source>
</evidence>
<feature type="transmembrane region" description="Helical" evidence="6">
    <location>
        <begin position="40"/>
        <end position="59"/>
    </location>
</feature>
<dbReference type="KEGG" id="daa:AKL17_3053"/>
<dbReference type="InterPro" id="IPR037185">
    <property type="entry name" value="EmrE-like"/>
</dbReference>
<feature type="transmembrane region" description="Helical" evidence="6">
    <location>
        <begin position="97"/>
        <end position="119"/>
    </location>
</feature>
<keyword evidence="9" id="KW-1185">Reference proteome</keyword>
<organism evidence="8 9">
    <name type="scientific">Frigidibacter mobilis</name>
    <dbReference type="NCBI Taxonomy" id="1335048"/>
    <lineage>
        <taxon>Bacteria</taxon>
        <taxon>Pseudomonadati</taxon>
        <taxon>Pseudomonadota</taxon>
        <taxon>Alphaproteobacteria</taxon>
        <taxon>Rhodobacterales</taxon>
        <taxon>Paracoccaceae</taxon>
        <taxon>Frigidibacter</taxon>
    </lineage>
</organism>
<proteinExistence type="inferred from homology"/>
<dbReference type="AlphaFoldDB" id="A0A159Z4Z0"/>
<evidence type="ECO:0000256" key="5">
    <source>
        <dbReference type="ARBA" id="ARBA00023136"/>
    </source>
</evidence>
<name>A0A159Z4Z0_9RHOB</name>
<feature type="transmembrane region" description="Helical" evidence="6">
    <location>
        <begin position="126"/>
        <end position="143"/>
    </location>
</feature>
<dbReference type="PANTHER" id="PTHR22911">
    <property type="entry name" value="ACYL-MALONYL CONDENSING ENZYME-RELATED"/>
    <property type="match status" value="1"/>
</dbReference>
<feature type="transmembrane region" description="Helical" evidence="6">
    <location>
        <begin position="225"/>
        <end position="246"/>
    </location>
</feature>
<keyword evidence="3 6" id="KW-0812">Transmembrane</keyword>
<dbReference type="STRING" id="1335048.AKL17_3053"/>
<gene>
    <name evidence="8" type="ORF">AKL17_3053</name>
</gene>
<feature type="transmembrane region" description="Helical" evidence="6">
    <location>
        <begin position="71"/>
        <end position="91"/>
    </location>
</feature>
<evidence type="ECO:0000313" key="8">
    <source>
        <dbReference type="EMBL" id="AMY70286.1"/>
    </source>
</evidence>
<dbReference type="EMBL" id="CP012661">
    <property type="protein sequence ID" value="AMY70286.1"/>
    <property type="molecule type" value="Genomic_DNA"/>
</dbReference>
<dbReference type="InterPro" id="IPR000620">
    <property type="entry name" value="EamA_dom"/>
</dbReference>
<evidence type="ECO:0000256" key="3">
    <source>
        <dbReference type="ARBA" id="ARBA00022692"/>
    </source>
</evidence>
<sequence>MQPARPRPDNLPLAVGVILVTVLALSLGDALIKLTSSSFVIWQIFVIRSLIVIPCLLAVAGRGALRLPQAAGWVALRSAMLVAMWVCYYLALPHLSLPAAAAAYYTLPIFITLFSALVIGERISRTGWIAVALGFAGVLLILRPGPDDFNGFALLPLIAAMLYAGAMILTRTRCREASPLILSLALNIGFVATGSVAAAGIALLPAEARQGFLLAPWAGMGAPEWLSMALLAAALLIGSIGAAVAYQK</sequence>
<feature type="domain" description="EamA" evidence="7">
    <location>
        <begin position="15"/>
        <end position="142"/>
    </location>
</feature>
<dbReference type="OrthoDB" id="148351at2"/>
<comment type="similarity">
    <text evidence="2">Belongs to the drug/metabolite transporter (DMT) superfamily. 10 TMS drug/metabolite exporter (DME) (TC 2.A.7.3) family.</text>
</comment>
<evidence type="ECO:0000313" key="9">
    <source>
        <dbReference type="Proteomes" id="UP000076128"/>
    </source>
</evidence>
<feature type="transmembrane region" description="Helical" evidence="6">
    <location>
        <begin position="181"/>
        <end position="205"/>
    </location>
</feature>
<comment type="subcellular location">
    <subcellularLocation>
        <location evidence="1">Membrane</location>
        <topology evidence="1">Multi-pass membrane protein</topology>
    </subcellularLocation>
</comment>
<dbReference type="Pfam" id="PF00892">
    <property type="entry name" value="EamA"/>
    <property type="match status" value="1"/>
</dbReference>
<evidence type="ECO:0000256" key="6">
    <source>
        <dbReference type="SAM" id="Phobius"/>
    </source>
</evidence>
<accession>A0A159Z4Z0</accession>
<keyword evidence="4 6" id="KW-1133">Transmembrane helix</keyword>
<evidence type="ECO:0000256" key="4">
    <source>
        <dbReference type="ARBA" id="ARBA00022989"/>
    </source>
</evidence>
<reference evidence="8 9" key="1">
    <citation type="submission" date="2015-09" db="EMBL/GenBank/DDBJ databases">
        <title>Complete genome sequence of Defluviimonas alba cai42t isolated from an oilfield in Xinjiang.</title>
        <authorList>
            <person name="Geng S."/>
            <person name="Pan X."/>
            <person name="Wu X."/>
        </authorList>
    </citation>
    <scope>NUCLEOTIDE SEQUENCE [LARGE SCALE GENOMIC DNA]</scope>
    <source>
        <strain evidence="9">cai42</strain>
    </source>
</reference>
<evidence type="ECO:0000256" key="1">
    <source>
        <dbReference type="ARBA" id="ARBA00004141"/>
    </source>
</evidence>
<dbReference type="PATRIC" id="fig|1335048.3.peg.3171"/>
<dbReference type="GO" id="GO:0016020">
    <property type="term" value="C:membrane"/>
    <property type="evidence" value="ECO:0007669"/>
    <property type="project" value="UniProtKB-SubCell"/>
</dbReference>
<dbReference type="RefSeq" id="WP_084740033.1">
    <property type="nucleotide sequence ID" value="NZ_CP012661.1"/>
</dbReference>
<dbReference type="PANTHER" id="PTHR22911:SF6">
    <property type="entry name" value="SOLUTE CARRIER FAMILY 35 MEMBER G1"/>
    <property type="match status" value="1"/>
</dbReference>
<protein>
    <recommendedName>
        <fullName evidence="7">EamA domain-containing protein</fullName>
    </recommendedName>
</protein>
<evidence type="ECO:0000256" key="2">
    <source>
        <dbReference type="ARBA" id="ARBA00009853"/>
    </source>
</evidence>
<keyword evidence="5 6" id="KW-0472">Membrane</keyword>